<dbReference type="EMBL" id="JAOVZW010000013">
    <property type="protein sequence ID" value="MCX8524617.1"/>
    <property type="molecule type" value="Genomic_DNA"/>
</dbReference>
<evidence type="ECO:0000313" key="2">
    <source>
        <dbReference type="Proteomes" id="UP001073122"/>
    </source>
</evidence>
<dbReference type="SUPFAM" id="SSF88946">
    <property type="entry name" value="Sigma2 domain of RNA polymerase sigma factors"/>
    <property type="match status" value="1"/>
</dbReference>
<proteinExistence type="predicted"/>
<sequence>MKIKQLQYSETELFLLLKTGQTTEFNYIYDFYSPILYGFLLNSGLSEKYSTDILEKTFTKIWNNSRQLPIHNNFLIWMLQITTENIRDYLQNHHRKFTIEVKNCAAISIKFTDVIEPALPNQSIA</sequence>
<dbReference type="InterPro" id="IPR013325">
    <property type="entry name" value="RNA_pol_sigma_r2"/>
</dbReference>
<evidence type="ECO:0008006" key="3">
    <source>
        <dbReference type="Google" id="ProtNLM"/>
    </source>
</evidence>
<name>A0ABT3XR56_9FLAO</name>
<comment type="caution">
    <text evidence="1">The sequence shown here is derived from an EMBL/GenBank/DDBJ whole genome shotgun (WGS) entry which is preliminary data.</text>
</comment>
<keyword evidence="2" id="KW-1185">Reference proteome</keyword>
<accession>A0ABT3XR56</accession>
<evidence type="ECO:0000313" key="1">
    <source>
        <dbReference type="EMBL" id="MCX8524617.1"/>
    </source>
</evidence>
<dbReference type="Proteomes" id="UP001073122">
    <property type="component" value="Unassembled WGS sequence"/>
</dbReference>
<organism evidence="1 2">
    <name type="scientific">Chryseobacterium formosus</name>
    <dbReference type="NCBI Taxonomy" id="1537363"/>
    <lineage>
        <taxon>Bacteria</taxon>
        <taxon>Pseudomonadati</taxon>
        <taxon>Bacteroidota</taxon>
        <taxon>Flavobacteriia</taxon>
        <taxon>Flavobacteriales</taxon>
        <taxon>Weeksellaceae</taxon>
        <taxon>Chryseobacterium group</taxon>
        <taxon>Chryseobacterium</taxon>
    </lineage>
</organism>
<dbReference type="RefSeq" id="WP_267265904.1">
    <property type="nucleotide sequence ID" value="NZ_JAOVZW010000013.1"/>
</dbReference>
<reference evidence="1" key="1">
    <citation type="submission" date="2022-10" db="EMBL/GenBank/DDBJ databases">
        <title>Chryseobacterium sp. nov., a novel bacterial species.</title>
        <authorList>
            <person name="Cao Y."/>
        </authorList>
    </citation>
    <scope>NUCLEOTIDE SEQUENCE</scope>
    <source>
        <strain evidence="1">CCTCC AB2015118</strain>
    </source>
</reference>
<protein>
    <recommendedName>
        <fullName evidence="3">RNA polymerase sigma-70 factor, ECF subfamily</fullName>
    </recommendedName>
</protein>
<gene>
    <name evidence="1" type="ORF">OF897_11900</name>
</gene>
<dbReference type="Gene3D" id="1.10.1740.10">
    <property type="match status" value="1"/>
</dbReference>